<dbReference type="InterPro" id="IPR036249">
    <property type="entry name" value="Thioredoxin-like_sf"/>
</dbReference>
<dbReference type="SUPFAM" id="SSF52833">
    <property type="entry name" value="Thioredoxin-like"/>
    <property type="match status" value="1"/>
</dbReference>
<protein>
    <submittedName>
        <fullName evidence="2">Glutathione S-transferase</fullName>
        <ecNumber evidence="2">2.5.1.18</ecNumber>
    </submittedName>
</protein>
<evidence type="ECO:0000259" key="1">
    <source>
        <dbReference type="PROSITE" id="PS50404"/>
    </source>
</evidence>
<proteinExistence type="predicted"/>
<dbReference type="GO" id="GO:0004364">
    <property type="term" value="F:glutathione transferase activity"/>
    <property type="evidence" value="ECO:0007669"/>
    <property type="project" value="UniProtKB-EC"/>
</dbReference>
<organism evidence="2 3">
    <name type="scientific">Rhizobium herbae</name>
    <dbReference type="NCBI Taxonomy" id="508661"/>
    <lineage>
        <taxon>Bacteria</taxon>
        <taxon>Pseudomonadati</taxon>
        <taxon>Pseudomonadota</taxon>
        <taxon>Alphaproteobacteria</taxon>
        <taxon>Hyphomicrobiales</taxon>
        <taxon>Rhizobiaceae</taxon>
        <taxon>Rhizobium/Agrobacterium group</taxon>
        <taxon>Rhizobium</taxon>
    </lineage>
</organism>
<dbReference type="CDD" id="cd03207">
    <property type="entry name" value="GST_C_8"/>
    <property type="match status" value="1"/>
</dbReference>
<feature type="domain" description="GST N-terminal" evidence="1">
    <location>
        <begin position="1"/>
        <end position="81"/>
    </location>
</feature>
<dbReference type="InterPro" id="IPR004045">
    <property type="entry name" value="Glutathione_S-Trfase_N"/>
</dbReference>
<comment type="caution">
    <text evidence="2">The sequence shown here is derived from an EMBL/GenBank/DDBJ whole genome shotgun (WGS) entry which is preliminary data.</text>
</comment>
<dbReference type="PANTHER" id="PTHR44051">
    <property type="entry name" value="GLUTATHIONE S-TRANSFERASE-RELATED"/>
    <property type="match status" value="1"/>
</dbReference>
<dbReference type="InterPro" id="IPR040079">
    <property type="entry name" value="Glutathione_S-Trfase"/>
</dbReference>
<dbReference type="SFLD" id="SFLDS00019">
    <property type="entry name" value="Glutathione_Transferase_(cytos"/>
    <property type="match status" value="1"/>
</dbReference>
<dbReference type="PROSITE" id="PS50404">
    <property type="entry name" value="GST_NTER"/>
    <property type="match status" value="1"/>
</dbReference>
<dbReference type="Gene3D" id="1.20.1050.10">
    <property type="match status" value="1"/>
</dbReference>
<keyword evidence="3" id="KW-1185">Reference proteome</keyword>
<dbReference type="CDD" id="cd03046">
    <property type="entry name" value="GST_N_GTT1_like"/>
    <property type="match status" value="1"/>
</dbReference>
<gene>
    <name evidence="2" type="ORF">J2Z75_000869</name>
</gene>
<dbReference type="EC" id="2.5.1.18" evidence="2"/>
<accession>A0ABS4EHG7</accession>
<dbReference type="Gene3D" id="3.40.30.10">
    <property type="entry name" value="Glutaredoxin"/>
    <property type="match status" value="1"/>
</dbReference>
<dbReference type="Proteomes" id="UP000823786">
    <property type="component" value="Unassembled WGS sequence"/>
</dbReference>
<name>A0ABS4EHG7_9HYPH</name>
<evidence type="ECO:0000313" key="2">
    <source>
        <dbReference type="EMBL" id="MBP1857389.1"/>
    </source>
</evidence>
<reference evidence="2 3" key="1">
    <citation type="submission" date="2021-03" db="EMBL/GenBank/DDBJ databases">
        <title>Genomic Encyclopedia of Type Strains, Phase IV (KMG-IV): sequencing the most valuable type-strain genomes for metagenomic binning, comparative biology and taxonomic classification.</title>
        <authorList>
            <person name="Goeker M."/>
        </authorList>
    </citation>
    <scope>NUCLEOTIDE SEQUENCE [LARGE SCALE GENOMIC DNA]</scope>
    <source>
        <strain evidence="2 3">DSM 26427</strain>
    </source>
</reference>
<evidence type="ECO:0000313" key="3">
    <source>
        <dbReference type="Proteomes" id="UP000823786"/>
    </source>
</evidence>
<dbReference type="InterPro" id="IPR036282">
    <property type="entry name" value="Glutathione-S-Trfase_C_sf"/>
</dbReference>
<dbReference type="Pfam" id="PF13410">
    <property type="entry name" value="GST_C_2"/>
    <property type="match status" value="1"/>
</dbReference>
<keyword evidence="2" id="KW-0808">Transferase</keyword>
<sequence length="201" mass="22016">MLTLIHAPMSRSGRILWLLEELGAEYDIRYVSIRRRDGSGGPDDNNPHPHKQVPALLHNGALVTESIAVAQYLTELYPGSEMGRPAGHPERGAYLSWLAYYAGVIEPCGTAFISGMTQSNPVLAKGYEEMCAHVVATLDKQPYLLGATVSAVDLMLGGALSWMRRLLPESISVDRYVQTLTARPALARAREIDSKPDGFHD</sequence>
<dbReference type="RefSeq" id="WP_209848135.1">
    <property type="nucleotide sequence ID" value="NZ_JAGGJV010000001.1"/>
</dbReference>
<dbReference type="EMBL" id="JAGGJV010000001">
    <property type="protein sequence ID" value="MBP1857389.1"/>
    <property type="molecule type" value="Genomic_DNA"/>
</dbReference>
<dbReference type="PANTHER" id="PTHR44051:SF21">
    <property type="entry name" value="GLUTATHIONE S-TRANSFERASE FAMILY PROTEIN"/>
    <property type="match status" value="1"/>
</dbReference>
<dbReference type="SUPFAM" id="SSF47616">
    <property type="entry name" value="GST C-terminal domain-like"/>
    <property type="match status" value="1"/>
</dbReference>
<dbReference type="Pfam" id="PF02798">
    <property type="entry name" value="GST_N"/>
    <property type="match status" value="1"/>
</dbReference>
<dbReference type="SFLD" id="SFLDG00358">
    <property type="entry name" value="Main_(cytGST)"/>
    <property type="match status" value="1"/>
</dbReference>